<comment type="caution">
    <text evidence="1">The sequence shown here is derived from an EMBL/GenBank/DDBJ whole genome shotgun (WGS) entry which is preliminary data.</text>
</comment>
<organism evidence="1 2">
    <name type="scientific">Paractinoplanes brasiliensis</name>
    <dbReference type="NCBI Taxonomy" id="52695"/>
    <lineage>
        <taxon>Bacteria</taxon>
        <taxon>Bacillati</taxon>
        <taxon>Actinomycetota</taxon>
        <taxon>Actinomycetes</taxon>
        <taxon>Micromonosporales</taxon>
        <taxon>Micromonosporaceae</taxon>
        <taxon>Paractinoplanes</taxon>
    </lineage>
</organism>
<dbReference type="Proteomes" id="UP000294901">
    <property type="component" value="Unassembled WGS sequence"/>
</dbReference>
<evidence type="ECO:0000313" key="1">
    <source>
        <dbReference type="EMBL" id="TDO38331.1"/>
    </source>
</evidence>
<reference evidence="1 2" key="1">
    <citation type="submission" date="2019-03" db="EMBL/GenBank/DDBJ databases">
        <title>Sequencing the genomes of 1000 actinobacteria strains.</title>
        <authorList>
            <person name="Klenk H.-P."/>
        </authorList>
    </citation>
    <scope>NUCLEOTIDE SEQUENCE [LARGE SCALE GENOMIC DNA]</scope>
    <source>
        <strain evidence="1 2">DSM 43805</strain>
    </source>
</reference>
<keyword evidence="2" id="KW-1185">Reference proteome</keyword>
<dbReference type="InterPro" id="IPR045428">
    <property type="entry name" value="EACC1"/>
</dbReference>
<accession>A0A4R6JSE1</accession>
<dbReference type="AlphaFoldDB" id="A0A4R6JSE1"/>
<evidence type="ECO:0000313" key="2">
    <source>
        <dbReference type="Proteomes" id="UP000294901"/>
    </source>
</evidence>
<name>A0A4R6JSE1_9ACTN</name>
<gene>
    <name evidence="1" type="ORF">C8E87_1984</name>
</gene>
<proteinExistence type="predicted"/>
<dbReference type="EMBL" id="SNWR01000001">
    <property type="protein sequence ID" value="TDO38331.1"/>
    <property type="molecule type" value="Genomic_DNA"/>
</dbReference>
<sequence>MRLELRVEASAEETESLREWLAADRDVQRDGDLRYGRSADPEDQGVDIQVLSLAITSTLTAGNLLVQILNWRRTRSAPAAFTITQERPDGTVVRIESTDPDPSAIAEMARRLESG</sequence>
<protein>
    <submittedName>
        <fullName evidence="1">Uncharacterized protein</fullName>
    </submittedName>
</protein>
<dbReference type="Pfam" id="PF19953">
    <property type="entry name" value="EACC1"/>
    <property type="match status" value="1"/>
</dbReference>